<protein>
    <submittedName>
        <fullName evidence="2">Uncharacterized protein</fullName>
    </submittedName>
</protein>
<proteinExistence type="predicted"/>
<evidence type="ECO:0000313" key="3">
    <source>
        <dbReference type="Proteomes" id="UP001152607"/>
    </source>
</evidence>
<name>A0A9W4U4X4_9PLEO</name>
<keyword evidence="3" id="KW-1185">Reference proteome</keyword>
<dbReference type="AlphaFoldDB" id="A0A9W4U4X4"/>
<comment type="caution">
    <text evidence="2">The sequence shown here is derived from an EMBL/GenBank/DDBJ whole genome shotgun (WGS) entry which is preliminary data.</text>
</comment>
<evidence type="ECO:0000313" key="2">
    <source>
        <dbReference type="EMBL" id="CAI6264605.1"/>
    </source>
</evidence>
<dbReference type="Proteomes" id="UP001152607">
    <property type="component" value="Unassembled WGS sequence"/>
</dbReference>
<dbReference type="EMBL" id="CAOQHR010000001">
    <property type="protein sequence ID" value="CAI6264605.1"/>
    <property type="molecule type" value="Genomic_DNA"/>
</dbReference>
<reference evidence="2" key="1">
    <citation type="submission" date="2023-01" db="EMBL/GenBank/DDBJ databases">
        <authorList>
            <person name="Van Ghelder C."/>
            <person name="Rancurel C."/>
        </authorList>
    </citation>
    <scope>NUCLEOTIDE SEQUENCE</scope>
    <source>
        <strain evidence="2">CNCM I-4278</strain>
    </source>
</reference>
<feature type="region of interest" description="Disordered" evidence="1">
    <location>
        <begin position="1"/>
        <end position="21"/>
    </location>
</feature>
<sequence>MSHRIAKNCHSRRLPSENLSRGRAVTAAPHLPVILPRYKPGESSTASPQLFQEIRCQRIFHRD</sequence>
<gene>
    <name evidence="2" type="ORF">PDIGIT_LOCUS1486</name>
</gene>
<accession>A0A9W4U4X4</accession>
<evidence type="ECO:0000256" key="1">
    <source>
        <dbReference type="SAM" id="MobiDB-lite"/>
    </source>
</evidence>
<feature type="compositionally biased region" description="Basic residues" evidence="1">
    <location>
        <begin position="1"/>
        <end position="13"/>
    </location>
</feature>
<organism evidence="2 3">
    <name type="scientific">Periconia digitata</name>
    <dbReference type="NCBI Taxonomy" id="1303443"/>
    <lineage>
        <taxon>Eukaryota</taxon>
        <taxon>Fungi</taxon>
        <taxon>Dikarya</taxon>
        <taxon>Ascomycota</taxon>
        <taxon>Pezizomycotina</taxon>
        <taxon>Dothideomycetes</taxon>
        <taxon>Pleosporomycetidae</taxon>
        <taxon>Pleosporales</taxon>
        <taxon>Massarineae</taxon>
        <taxon>Periconiaceae</taxon>
        <taxon>Periconia</taxon>
    </lineage>
</organism>